<comment type="pathway">
    <text evidence="3">Amino-acid biosynthesis; L-isoleucine biosynthesis; L-isoleucine from 2-oxobutanoate: step 4/4.</text>
</comment>
<dbReference type="InterPro" id="IPR033939">
    <property type="entry name" value="BCAT_family"/>
</dbReference>
<dbReference type="Proteomes" id="UP000288892">
    <property type="component" value="Unassembled WGS sequence"/>
</dbReference>
<dbReference type="AlphaFoldDB" id="A0A444JEJ8"/>
<comment type="cofactor">
    <cofactor evidence="1 17">
        <name>pyridoxal 5'-phosphate</name>
        <dbReference type="ChEBI" id="CHEBI:597326"/>
    </cofactor>
</comment>
<dbReference type="InterPro" id="IPR018300">
    <property type="entry name" value="Aminotrans_IV_CS"/>
</dbReference>
<evidence type="ECO:0000256" key="5">
    <source>
        <dbReference type="ARBA" id="ARBA00005072"/>
    </source>
</evidence>
<sequence length="359" mass="39754">MLKNELDVTLHKAENLKEKPDQNQLGFGKHFTDHMLTMRWDKEHGWHDAEIRPYGNFSLDPAAMVLHYSQEIFEGLKAYRGADDSVLLFRPMDNLNRFNDSAVRMCMPRIPADKVLQAMKGLIYLDRDWIPRTEGASLYIRPAMIASEAALGVRPANEYLFFVICCPVGAYYAEGFSPTKIYVEDEYVRAVQGGVGNVKTGGNYAASIKAHTTSQKKGYTQVLWLDAVERNYIEEVGTSNIFFVINNELVTPPLGGTILPGITRDTVLQLAADWGIPAAERRITIDEVIAAAEDGSLTEAFGSGTAAVISPIGEFGYKGNTIMINNGKTGPLAQHFFDGIQQVQRGAAPAPHDWIVRVK</sequence>
<accession>A0A444JEJ8</accession>
<dbReference type="GO" id="GO:0052655">
    <property type="term" value="F:L-valine-2-oxoglutarate transaminase activity"/>
    <property type="evidence" value="ECO:0007669"/>
    <property type="project" value="RHEA"/>
</dbReference>
<name>A0A444JEJ8_9BACT</name>
<dbReference type="Gene3D" id="3.20.10.10">
    <property type="entry name" value="D-amino Acid Aminotransferase, subunit A, domain 2"/>
    <property type="match status" value="1"/>
</dbReference>
<dbReference type="PANTHER" id="PTHR11825:SF44">
    <property type="entry name" value="BRANCHED-CHAIN-AMINO-ACID AMINOTRANSFERASE"/>
    <property type="match status" value="1"/>
</dbReference>
<evidence type="ECO:0000313" key="20">
    <source>
        <dbReference type="Proteomes" id="UP000288892"/>
    </source>
</evidence>
<dbReference type="InterPro" id="IPR036038">
    <property type="entry name" value="Aminotransferase-like"/>
</dbReference>
<dbReference type="EC" id="2.6.1.42" evidence="18"/>
<evidence type="ECO:0000256" key="15">
    <source>
        <dbReference type="PIRSR" id="PIRSR006468-1"/>
    </source>
</evidence>
<keyword evidence="10 17" id="KW-0663">Pyridoxal phosphate</keyword>
<evidence type="ECO:0000256" key="9">
    <source>
        <dbReference type="ARBA" id="ARBA00022679"/>
    </source>
</evidence>
<dbReference type="SUPFAM" id="SSF56752">
    <property type="entry name" value="D-aminoacid aminotransferase-like PLP-dependent enzymes"/>
    <property type="match status" value="1"/>
</dbReference>
<keyword evidence="20" id="KW-1185">Reference proteome</keyword>
<evidence type="ECO:0000256" key="1">
    <source>
        <dbReference type="ARBA" id="ARBA00001933"/>
    </source>
</evidence>
<dbReference type="GO" id="GO:0009097">
    <property type="term" value="P:isoleucine biosynthetic process"/>
    <property type="evidence" value="ECO:0007669"/>
    <property type="project" value="UniProtKB-UniPathway"/>
</dbReference>
<dbReference type="InterPro" id="IPR001544">
    <property type="entry name" value="Aminotrans_IV"/>
</dbReference>
<evidence type="ECO:0000256" key="4">
    <source>
        <dbReference type="ARBA" id="ARBA00004931"/>
    </source>
</evidence>
<evidence type="ECO:0000256" key="7">
    <source>
        <dbReference type="ARBA" id="ARBA00022576"/>
    </source>
</evidence>
<comment type="caution">
    <text evidence="19">The sequence shown here is derived from an EMBL/GenBank/DDBJ whole genome shotgun (WGS) entry which is preliminary data.</text>
</comment>
<comment type="function">
    <text evidence="2">Acts on leucine, isoleucine and valine.</text>
</comment>
<dbReference type="NCBIfam" id="TIGR01123">
    <property type="entry name" value="ilvE_II"/>
    <property type="match status" value="1"/>
</dbReference>
<evidence type="ECO:0000256" key="2">
    <source>
        <dbReference type="ARBA" id="ARBA00003109"/>
    </source>
</evidence>
<evidence type="ECO:0000256" key="18">
    <source>
        <dbReference type="RuleBase" id="RU004517"/>
    </source>
</evidence>
<evidence type="ECO:0000256" key="11">
    <source>
        <dbReference type="ARBA" id="ARBA00023304"/>
    </source>
</evidence>
<protein>
    <recommendedName>
        <fullName evidence="18">Branched-chain-amino-acid aminotransferase</fullName>
        <ecNumber evidence="18">2.6.1.42</ecNumber>
    </recommendedName>
</protein>
<dbReference type="UniPathway" id="UPA00049">
    <property type="reaction ID" value="UER00062"/>
</dbReference>
<evidence type="ECO:0000256" key="14">
    <source>
        <dbReference type="ARBA" id="ARBA00049229"/>
    </source>
</evidence>
<reference evidence="19 20" key="1">
    <citation type="submission" date="2017-01" db="EMBL/GenBank/DDBJ databases">
        <title>The cable genome- insights into the physiology and evolution of filamentous bacteria capable of sulfide oxidation via long distance electron transfer.</title>
        <authorList>
            <person name="Schreiber L."/>
            <person name="Bjerg J.T."/>
            <person name="Boggild A."/>
            <person name="Van De Vossenberg J."/>
            <person name="Meysman F."/>
            <person name="Nielsen L.P."/>
            <person name="Schramm A."/>
            <person name="Kjeldsen K.U."/>
        </authorList>
    </citation>
    <scope>NUCLEOTIDE SEQUENCE [LARGE SCALE GENOMIC DNA]</scope>
    <source>
        <strain evidence="19">A5</strain>
    </source>
</reference>
<evidence type="ECO:0000256" key="13">
    <source>
        <dbReference type="ARBA" id="ARBA00048798"/>
    </source>
</evidence>
<dbReference type="PANTHER" id="PTHR11825">
    <property type="entry name" value="SUBGROUP IIII AMINOTRANSFERASE"/>
    <property type="match status" value="1"/>
</dbReference>
<dbReference type="GO" id="GO:0009098">
    <property type="term" value="P:L-leucine biosynthetic process"/>
    <property type="evidence" value="ECO:0007669"/>
    <property type="project" value="UniProtKB-UniPathway"/>
</dbReference>
<comment type="pathway">
    <text evidence="5">Amino-acid biosynthesis; L-leucine biosynthesis; L-leucine from 3-methyl-2-oxobutanoate: step 4/4.</text>
</comment>
<dbReference type="InterPro" id="IPR043131">
    <property type="entry name" value="BCAT-like_N"/>
</dbReference>
<dbReference type="InterPro" id="IPR043132">
    <property type="entry name" value="BCAT-like_C"/>
</dbReference>
<evidence type="ECO:0000256" key="3">
    <source>
        <dbReference type="ARBA" id="ARBA00004824"/>
    </source>
</evidence>
<comment type="pathway">
    <text evidence="4">Amino-acid biosynthesis; L-valine biosynthesis; L-valine from pyruvate: step 4/4.</text>
</comment>
<evidence type="ECO:0000256" key="12">
    <source>
        <dbReference type="ARBA" id="ARBA00048212"/>
    </source>
</evidence>
<keyword evidence="11 18" id="KW-0100">Branched-chain amino acid biosynthesis</keyword>
<dbReference type="UniPathway" id="UPA00048">
    <property type="reaction ID" value="UER00073"/>
</dbReference>
<dbReference type="EMBL" id="MTKS01000124">
    <property type="protein sequence ID" value="RWX51510.1"/>
    <property type="molecule type" value="Genomic_DNA"/>
</dbReference>
<dbReference type="PIRSF" id="PIRSF006468">
    <property type="entry name" value="BCAT1"/>
    <property type="match status" value="1"/>
</dbReference>
<dbReference type="NCBIfam" id="NF009897">
    <property type="entry name" value="PRK13357.1"/>
    <property type="match status" value="1"/>
</dbReference>
<evidence type="ECO:0000256" key="8">
    <source>
        <dbReference type="ARBA" id="ARBA00022605"/>
    </source>
</evidence>
<evidence type="ECO:0000256" key="16">
    <source>
        <dbReference type="RuleBase" id="RU004106"/>
    </source>
</evidence>
<organism evidence="19 20">
    <name type="scientific">Candidatus Electrothrix marina</name>
    <dbReference type="NCBI Taxonomy" id="1859130"/>
    <lineage>
        <taxon>Bacteria</taxon>
        <taxon>Pseudomonadati</taxon>
        <taxon>Thermodesulfobacteriota</taxon>
        <taxon>Desulfobulbia</taxon>
        <taxon>Desulfobulbales</taxon>
        <taxon>Desulfobulbaceae</taxon>
        <taxon>Candidatus Electrothrix</taxon>
    </lineage>
</organism>
<comment type="catalytic activity">
    <reaction evidence="12 18">
        <text>L-valine + 2-oxoglutarate = 3-methyl-2-oxobutanoate + L-glutamate</text>
        <dbReference type="Rhea" id="RHEA:24813"/>
        <dbReference type="ChEBI" id="CHEBI:11851"/>
        <dbReference type="ChEBI" id="CHEBI:16810"/>
        <dbReference type="ChEBI" id="CHEBI:29985"/>
        <dbReference type="ChEBI" id="CHEBI:57762"/>
        <dbReference type="EC" id="2.6.1.42"/>
    </reaction>
</comment>
<evidence type="ECO:0000256" key="10">
    <source>
        <dbReference type="ARBA" id="ARBA00022898"/>
    </source>
</evidence>
<dbReference type="CDD" id="cd01557">
    <property type="entry name" value="BCAT_beta_family"/>
    <property type="match status" value="1"/>
</dbReference>
<comment type="catalytic activity">
    <reaction evidence="14 18">
        <text>L-leucine + 2-oxoglutarate = 4-methyl-2-oxopentanoate + L-glutamate</text>
        <dbReference type="Rhea" id="RHEA:18321"/>
        <dbReference type="ChEBI" id="CHEBI:16810"/>
        <dbReference type="ChEBI" id="CHEBI:17865"/>
        <dbReference type="ChEBI" id="CHEBI:29985"/>
        <dbReference type="ChEBI" id="CHEBI:57427"/>
        <dbReference type="EC" id="2.6.1.42"/>
    </reaction>
</comment>
<keyword evidence="8 18" id="KW-0028">Amino-acid biosynthesis</keyword>
<dbReference type="PROSITE" id="PS00770">
    <property type="entry name" value="AA_TRANSFER_CLASS_4"/>
    <property type="match status" value="1"/>
</dbReference>
<dbReference type="GO" id="GO:0052656">
    <property type="term" value="F:L-isoleucine-2-oxoglutarate transaminase activity"/>
    <property type="evidence" value="ECO:0007669"/>
    <property type="project" value="RHEA"/>
</dbReference>
<dbReference type="InterPro" id="IPR005786">
    <property type="entry name" value="B_amino_transII"/>
</dbReference>
<keyword evidence="7 18" id="KW-0032">Aminotransferase</keyword>
<gene>
    <name evidence="19" type="ORF">VU01_11244</name>
</gene>
<comment type="catalytic activity">
    <reaction evidence="13 18">
        <text>L-isoleucine + 2-oxoglutarate = (S)-3-methyl-2-oxopentanoate + L-glutamate</text>
        <dbReference type="Rhea" id="RHEA:24801"/>
        <dbReference type="ChEBI" id="CHEBI:16810"/>
        <dbReference type="ChEBI" id="CHEBI:29985"/>
        <dbReference type="ChEBI" id="CHEBI:35146"/>
        <dbReference type="ChEBI" id="CHEBI:58045"/>
        <dbReference type="EC" id="2.6.1.42"/>
    </reaction>
</comment>
<proteinExistence type="inferred from homology"/>
<evidence type="ECO:0000313" key="19">
    <source>
        <dbReference type="EMBL" id="RWX51510.1"/>
    </source>
</evidence>
<feature type="modified residue" description="N6-(pyridoxal phosphate)lysine" evidence="15">
    <location>
        <position position="199"/>
    </location>
</feature>
<dbReference type="GO" id="GO:0009099">
    <property type="term" value="P:L-valine biosynthetic process"/>
    <property type="evidence" value="ECO:0007669"/>
    <property type="project" value="UniProtKB-UniPathway"/>
</dbReference>
<evidence type="ECO:0000256" key="6">
    <source>
        <dbReference type="ARBA" id="ARBA00009320"/>
    </source>
</evidence>
<dbReference type="UniPathway" id="UPA00047">
    <property type="reaction ID" value="UER00058"/>
</dbReference>
<comment type="similarity">
    <text evidence="6 16">Belongs to the class-IV pyridoxal-phosphate-dependent aminotransferase family.</text>
</comment>
<keyword evidence="9 18" id="KW-0808">Transferase</keyword>
<dbReference type="Gene3D" id="3.30.470.10">
    <property type="match status" value="1"/>
</dbReference>
<dbReference type="Pfam" id="PF01063">
    <property type="entry name" value="Aminotran_4"/>
    <property type="match status" value="1"/>
</dbReference>
<dbReference type="FunFam" id="3.30.470.10:FF:000002">
    <property type="entry name" value="Branched-chain-amino-acid aminotransferase"/>
    <property type="match status" value="1"/>
</dbReference>
<evidence type="ECO:0000256" key="17">
    <source>
        <dbReference type="RuleBase" id="RU004516"/>
    </source>
</evidence>
<dbReference type="GO" id="GO:0052654">
    <property type="term" value="F:L-leucine-2-oxoglutarate transaminase activity"/>
    <property type="evidence" value="ECO:0007669"/>
    <property type="project" value="RHEA"/>
</dbReference>